<feature type="region of interest" description="Disordered" evidence="1">
    <location>
        <begin position="1"/>
        <end position="20"/>
    </location>
</feature>
<gene>
    <name evidence="2" type="ORF">BJ508DRAFT_314214</name>
</gene>
<feature type="region of interest" description="Disordered" evidence="1">
    <location>
        <begin position="174"/>
        <end position="207"/>
    </location>
</feature>
<name>A0A3N4HLP8_ASCIM</name>
<feature type="compositionally biased region" description="Basic and acidic residues" evidence="1">
    <location>
        <begin position="196"/>
        <end position="207"/>
    </location>
</feature>
<protein>
    <submittedName>
        <fullName evidence="2">Uncharacterized protein</fullName>
    </submittedName>
</protein>
<proteinExistence type="predicted"/>
<dbReference type="EMBL" id="ML119837">
    <property type="protein sequence ID" value="RPA73001.1"/>
    <property type="molecule type" value="Genomic_DNA"/>
</dbReference>
<evidence type="ECO:0000313" key="2">
    <source>
        <dbReference type="EMBL" id="RPA73001.1"/>
    </source>
</evidence>
<dbReference type="Proteomes" id="UP000275078">
    <property type="component" value="Unassembled WGS sequence"/>
</dbReference>
<keyword evidence="3" id="KW-1185">Reference proteome</keyword>
<sequence>MSSCEKPGREDRTGDDRSEACSKERPETCFIINKRVLKTGKSLRPSWIIIRAYPPQFRRPELLGTLTFKLVLQLYFHSVCPPLLDQRQVEFGLRELWDIVTAKENDFTGGWDRAVGYKLQRKMGEERSKLLKTAADHICIHPQMCHQKLEMNAQCICITSPSLKAASTTYVEASASLPDRDRRKATSGSSDPLARGTHDHASSHDLGPDTGRYVLHLLD</sequence>
<accession>A0A3N4HLP8</accession>
<organism evidence="2 3">
    <name type="scientific">Ascobolus immersus RN42</name>
    <dbReference type="NCBI Taxonomy" id="1160509"/>
    <lineage>
        <taxon>Eukaryota</taxon>
        <taxon>Fungi</taxon>
        <taxon>Dikarya</taxon>
        <taxon>Ascomycota</taxon>
        <taxon>Pezizomycotina</taxon>
        <taxon>Pezizomycetes</taxon>
        <taxon>Pezizales</taxon>
        <taxon>Ascobolaceae</taxon>
        <taxon>Ascobolus</taxon>
    </lineage>
</organism>
<dbReference type="AlphaFoldDB" id="A0A3N4HLP8"/>
<evidence type="ECO:0000313" key="3">
    <source>
        <dbReference type="Proteomes" id="UP000275078"/>
    </source>
</evidence>
<reference evidence="2 3" key="1">
    <citation type="journal article" date="2018" name="Nat. Ecol. Evol.">
        <title>Pezizomycetes genomes reveal the molecular basis of ectomycorrhizal truffle lifestyle.</title>
        <authorList>
            <person name="Murat C."/>
            <person name="Payen T."/>
            <person name="Noel B."/>
            <person name="Kuo A."/>
            <person name="Morin E."/>
            <person name="Chen J."/>
            <person name="Kohler A."/>
            <person name="Krizsan K."/>
            <person name="Balestrini R."/>
            <person name="Da Silva C."/>
            <person name="Montanini B."/>
            <person name="Hainaut M."/>
            <person name="Levati E."/>
            <person name="Barry K.W."/>
            <person name="Belfiori B."/>
            <person name="Cichocki N."/>
            <person name="Clum A."/>
            <person name="Dockter R.B."/>
            <person name="Fauchery L."/>
            <person name="Guy J."/>
            <person name="Iotti M."/>
            <person name="Le Tacon F."/>
            <person name="Lindquist E.A."/>
            <person name="Lipzen A."/>
            <person name="Malagnac F."/>
            <person name="Mello A."/>
            <person name="Molinier V."/>
            <person name="Miyauchi S."/>
            <person name="Poulain J."/>
            <person name="Riccioni C."/>
            <person name="Rubini A."/>
            <person name="Sitrit Y."/>
            <person name="Splivallo R."/>
            <person name="Traeger S."/>
            <person name="Wang M."/>
            <person name="Zifcakova L."/>
            <person name="Wipf D."/>
            <person name="Zambonelli A."/>
            <person name="Paolocci F."/>
            <person name="Nowrousian M."/>
            <person name="Ottonello S."/>
            <person name="Baldrian P."/>
            <person name="Spatafora J.W."/>
            <person name="Henrissat B."/>
            <person name="Nagy L.G."/>
            <person name="Aury J.M."/>
            <person name="Wincker P."/>
            <person name="Grigoriev I.V."/>
            <person name="Bonfante P."/>
            <person name="Martin F.M."/>
        </authorList>
    </citation>
    <scope>NUCLEOTIDE SEQUENCE [LARGE SCALE GENOMIC DNA]</scope>
    <source>
        <strain evidence="2 3">RN42</strain>
    </source>
</reference>
<evidence type="ECO:0000256" key="1">
    <source>
        <dbReference type="SAM" id="MobiDB-lite"/>
    </source>
</evidence>